<evidence type="ECO:0000256" key="2">
    <source>
        <dbReference type="SAM" id="SignalP"/>
    </source>
</evidence>
<dbReference type="InterPro" id="IPR001304">
    <property type="entry name" value="C-type_lectin-like"/>
</dbReference>
<keyword evidence="1" id="KW-0812">Transmembrane</keyword>
<gene>
    <name evidence="4" type="ORF">GSLYS_00003619001</name>
</gene>
<keyword evidence="2" id="KW-0732">Signal</keyword>
<dbReference type="Proteomes" id="UP001497497">
    <property type="component" value="Unassembled WGS sequence"/>
</dbReference>
<dbReference type="Pfam" id="PF00059">
    <property type="entry name" value="Lectin_C"/>
    <property type="match status" value="1"/>
</dbReference>
<accession>A0AAV2HAD6</accession>
<feature type="domain" description="C-type lectin" evidence="3">
    <location>
        <begin position="39"/>
        <end position="155"/>
    </location>
</feature>
<feature type="chain" id="PRO_5043326545" description="C-type lectin domain-containing protein" evidence="2">
    <location>
        <begin position="28"/>
        <end position="208"/>
    </location>
</feature>
<feature type="signal peptide" evidence="2">
    <location>
        <begin position="1"/>
        <end position="27"/>
    </location>
</feature>
<dbReference type="Gene3D" id="3.10.100.10">
    <property type="entry name" value="Mannose-Binding Protein A, subunit A"/>
    <property type="match status" value="1"/>
</dbReference>
<dbReference type="InterPro" id="IPR016186">
    <property type="entry name" value="C-type_lectin-like/link_sf"/>
</dbReference>
<dbReference type="EMBL" id="CAXITT010000049">
    <property type="protein sequence ID" value="CAL1529464.1"/>
    <property type="molecule type" value="Genomic_DNA"/>
</dbReference>
<dbReference type="PANTHER" id="PTHR22801:SF63">
    <property type="entry name" value="C-TYPE LECTIN DOMAIN-CONTAINING PROTEIN"/>
    <property type="match status" value="1"/>
</dbReference>
<evidence type="ECO:0000313" key="4">
    <source>
        <dbReference type="EMBL" id="CAL1529464.1"/>
    </source>
</evidence>
<dbReference type="CDD" id="cd00037">
    <property type="entry name" value="CLECT"/>
    <property type="match status" value="1"/>
</dbReference>
<dbReference type="AlphaFoldDB" id="A0AAV2HAD6"/>
<organism evidence="4 5">
    <name type="scientific">Lymnaea stagnalis</name>
    <name type="common">Great pond snail</name>
    <name type="synonym">Helix stagnalis</name>
    <dbReference type="NCBI Taxonomy" id="6523"/>
    <lineage>
        <taxon>Eukaryota</taxon>
        <taxon>Metazoa</taxon>
        <taxon>Spiralia</taxon>
        <taxon>Lophotrochozoa</taxon>
        <taxon>Mollusca</taxon>
        <taxon>Gastropoda</taxon>
        <taxon>Heterobranchia</taxon>
        <taxon>Euthyneura</taxon>
        <taxon>Panpulmonata</taxon>
        <taxon>Hygrophila</taxon>
        <taxon>Lymnaeoidea</taxon>
        <taxon>Lymnaeidae</taxon>
        <taxon>Lymnaea</taxon>
    </lineage>
</organism>
<keyword evidence="1" id="KW-1133">Transmembrane helix</keyword>
<protein>
    <recommendedName>
        <fullName evidence="3">C-type lectin domain-containing protein</fullName>
    </recommendedName>
</protein>
<proteinExistence type="predicted"/>
<evidence type="ECO:0000256" key="1">
    <source>
        <dbReference type="SAM" id="Phobius"/>
    </source>
</evidence>
<dbReference type="PROSITE" id="PS50041">
    <property type="entry name" value="C_TYPE_LECTIN_2"/>
    <property type="match status" value="1"/>
</dbReference>
<keyword evidence="5" id="KW-1185">Reference proteome</keyword>
<dbReference type="PANTHER" id="PTHR22801">
    <property type="entry name" value="LITHOSTATHINE"/>
    <property type="match status" value="1"/>
</dbReference>
<sequence>MEFSKSTFLQIIHVIFVVDSLLQKAKGQASCSGETDRFIKGRCYTYYNESLTWQEAKIRCEGRGQVLAAVDSMIQIKEMLSRQGIGTQVWIGASDIAEEGKFVWVHSNQTAGELVKLWEEDEPNDYGGDEDCVVVFVNFETNDVPCHFNYTYFCMETPKKASEDDKPFLSLQNIYIISAAGAAFLLLVLAIACIIVCRRKGLNTNHFY</sequence>
<evidence type="ECO:0000259" key="3">
    <source>
        <dbReference type="PROSITE" id="PS50041"/>
    </source>
</evidence>
<reference evidence="4 5" key="1">
    <citation type="submission" date="2024-04" db="EMBL/GenBank/DDBJ databases">
        <authorList>
            <consortium name="Genoscope - CEA"/>
            <person name="William W."/>
        </authorList>
    </citation>
    <scope>NUCLEOTIDE SEQUENCE [LARGE SCALE GENOMIC DNA]</scope>
</reference>
<comment type="caution">
    <text evidence="4">The sequence shown here is derived from an EMBL/GenBank/DDBJ whole genome shotgun (WGS) entry which is preliminary data.</text>
</comment>
<dbReference type="SUPFAM" id="SSF56436">
    <property type="entry name" value="C-type lectin-like"/>
    <property type="match status" value="1"/>
</dbReference>
<dbReference type="SMART" id="SM00034">
    <property type="entry name" value="CLECT"/>
    <property type="match status" value="1"/>
</dbReference>
<name>A0AAV2HAD6_LYMST</name>
<dbReference type="InterPro" id="IPR016187">
    <property type="entry name" value="CTDL_fold"/>
</dbReference>
<evidence type="ECO:0000313" key="5">
    <source>
        <dbReference type="Proteomes" id="UP001497497"/>
    </source>
</evidence>
<dbReference type="InterPro" id="IPR050801">
    <property type="entry name" value="Ca-Dep_Lectins_ImmuneDev"/>
</dbReference>
<feature type="transmembrane region" description="Helical" evidence="1">
    <location>
        <begin position="174"/>
        <end position="197"/>
    </location>
</feature>
<keyword evidence="1" id="KW-0472">Membrane</keyword>